<evidence type="ECO:0000313" key="1">
    <source>
        <dbReference type="EMBL" id="KAL3778292.1"/>
    </source>
</evidence>
<dbReference type="Proteomes" id="UP001530315">
    <property type="component" value="Unassembled WGS sequence"/>
</dbReference>
<dbReference type="EMBL" id="JALLAZ020001227">
    <property type="protein sequence ID" value="KAL3778292.1"/>
    <property type="molecule type" value="Genomic_DNA"/>
</dbReference>
<organism evidence="1 2">
    <name type="scientific">Stephanodiscus triporus</name>
    <dbReference type="NCBI Taxonomy" id="2934178"/>
    <lineage>
        <taxon>Eukaryota</taxon>
        <taxon>Sar</taxon>
        <taxon>Stramenopiles</taxon>
        <taxon>Ochrophyta</taxon>
        <taxon>Bacillariophyta</taxon>
        <taxon>Coscinodiscophyceae</taxon>
        <taxon>Thalassiosirophycidae</taxon>
        <taxon>Stephanodiscales</taxon>
        <taxon>Stephanodiscaceae</taxon>
        <taxon>Stephanodiscus</taxon>
    </lineage>
</organism>
<proteinExistence type="predicted"/>
<keyword evidence="2" id="KW-1185">Reference proteome</keyword>
<evidence type="ECO:0000313" key="2">
    <source>
        <dbReference type="Proteomes" id="UP001530315"/>
    </source>
</evidence>
<evidence type="ECO:0008006" key="3">
    <source>
        <dbReference type="Google" id="ProtNLM"/>
    </source>
</evidence>
<gene>
    <name evidence="1" type="ORF">ACHAW5_002397</name>
</gene>
<accession>A0ABD3NR08</accession>
<name>A0ABD3NR08_9STRA</name>
<dbReference type="AlphaFoldDB" id="A0ABD3NR08"/>
<comment type="caution">
    <text evidence="1">The sequence shown here is derived from an EMBL/GenBank/DDBJ whole genome shotgun (WGS) entry which is preliminary data.</text>
</comment>
<reference evidence="1 2" key="1">
    <citation type="submission" date="2024-10" db="EMBL/GenBank/DDBJ databases">
        <title>Updated reference genomes for cyclostephanoid diatoms.</title>
        <authorList>
            <person name="Roberts W.R."/>
            <person name="Alverson A.J."/>
        </authorList>
    </citation>
    <scope>NUCLEOTIDE SEQUENCE [LARGE SCALE GENOMIC DNA]</scope>
    <source>
        <strain evidence="1 2">AJA276-08</strain>
    </source>
</reference>
<sequence>MLDKPMKSLAFVAIALVASSVCCYGFVPSSPAIAGARTIAISASSSRSQTALCAAQAPTPTVATATNGRRRLLRCTLATATSSLLLALAGAAPALAASSTDAPSYASSVEGSANALSQSLGHALSVVDALNAQAGRLSSFPSSPAHPVAVLDGMTVQARRLTRDLDRCVAVLNGIKDEANDVTSGYVSGDDGLRIAAKSISRASCVLDGLVAQGRRLEGAVASADAAAVAGGRAVDDKIVYMLSVLDGLNAQVNRLDVGETFGVLDEINARAARSLLRG</sequence>
<protein>
    <recommendedName>
        <fullName evidence="3">Pectinesterase inhibitor domain-containing protein</fullName>
    </recommendedName>
</protein>